<dbReference type="Gene3D" id="3.60.15.10">
    <property type="entry name" value="Ribonuclease Z/Hydroxyacylglutathione hydrolase-like"/>
    <property type="match status" value="1"/>
</dbReference>
<dbReference type="Pfam" id="PF12706">
    <property type="entry name" value="Lactamase_B_2"/>
    <property type="match status" value="1"/>
</dbReference>
<dbReference type="InParanoid" id="A0A6C2YI68"/>
<name>A0A6C2YI68_9BACT</name>
<dbReference type="RefSeq" id="WP_162656359.1">
    <property type="nucleotide sequence ID" value="NZ_LR593887.1"/>
</dbReference>
<keyword evidence="2" id="KW-0378">Hydrolase</keyword>
<dbReference type="KEGG" id="tim:GMBLW1_28430"/>
<sequence length="257" mass="28720">MRIAYHPSSNLPRTLHYLTTLCFNDSIALDAGPIGLLGLPEEQAAIHDVVLTHAHIDHLATLPIFLENVYRLTPRPIAIHATRETIAALHAHVFNDCLFPTLELLNGLNPPFCTLHEIRPRVPFFVGGLQWEAVPLMHPTPCVGYRVRDERGAIVVATDTDDCPGLHELLFDTPRLRAVFLEASFPNSQTPLARASQHLTVGQFLDFAFRLPESVSIFAIHTKARFRKEISDAIRKAKRKNVSVFQAGQSIDLAQFD</sequence>
<dbReference type="Proteomes" id="UP000464378">
    <property type="component" value="Chromosome"/>
</dbReference>
<proteinExistence type="predicted"/>
<protein>
    <recommendedName>
        <fullName evidence="1">Metallo-beta-lactamase domain-containing protein</fullName>
    </recommendedName>
</protein>
<reference evidence="2" key="1">
    <citation type="submission" date="2019-04" db="EMBL/GenBank/DDBJ databases">
        <authorList>
            <consortium name="Science for Life Laboratories"/>
        </authorList>
    </citation>
    <scope>NUCLEOTIDE SEQUENCE</scope>
    <source>
        <strain evidence="2">MBLW1</strain>
    </source>
</reference>
<dbReference type="InterPro" id="IPR001279">
    <property type="entry name" value="Metallo-B-lactamas"/>
</dbReference>
<feature type="domain" description="Metallo-beta-lactamase" evidence="1">
    <location>
        <begin position="41"/>
        <end position="217"/>
    </location>
</feature>
<dbReference type="AlphaFoldDB" id="A0A6C2YI68"/>
<dbReference type="EMBL" id="LR593887">
    <property type="protein sequence ID" value="VTR97659.1"/>
    <property type="molecule type" value="Genomic_DNA"/>
</dbReference>
<gene>
    <name evidence="2" type="ORF">GMBLW1_28430</name>
</gene>
<organism evidence="2">
    <name type="scientific">Tuwongella immobilis</name>
    <dbReference type="NCBI Taxonomy" id="692036"/>
    <lineage>
        <taxon>Bacteria</taxon>
        <taxon>Pseudomonadati</taxon>
        <taxon>Planctomycetota</taxon>
        <taxon>Planctomycetia</taxon>
        <taxon>Gemmatales</taxon>
        <taxon>Gemmataceae</taxon>
        <taxon>Tuwongella</taxon>
    </lineage>
</organism>
<dbReference type="GO" id="GO:0016787">
    <property type="term" value="F:hydrolase activity"/>
    <property type="evidence" value="ECO:0007669"/>
    <property type="project" value="UniProtKB-KW"/>
</dbReference>
<dbReference type="EMBL" id="LR586016">
    <property type="protein sequence ID" value="VIP01117.1"/>
    <property type="molecule type" value="Genomic_DNA"/>
</dbReference>
<keyword evidence="3" id="KW-1185">Reference proteome</keyword>
<evidence type="ECO:0000313" key="3">
    <source>
        <dbReference type="Proteomes" id="UP000464378"/>
    </source>
</evidence>
<accession>A0A6C2YI68</accession>
<dbReference type="InterPro" id="IPR036866">
    <property type="entry name" value="RibonucZ/Hydroxyglut_hydro"/>
</dbReference>
<evidence type="ECO:0000259" key="1">
    <source>
        <dbReference type="Pfam" id="PF12706"/>
    </source>
</evidence>
<evidence type="ECO:0000313" key="2">
    <source>
        <dbReference type="EMBL" id="VIP01117.1"/>
    </source>
</evidence>
<dbReference type="SUPFAM" id="SSF56281">
    <property type="entry name" value="Metallo-hydrolase/oxidoreductase"/>
    <property type="match status" value="1"/>
</dbReference>